<evidence type="ECO:0000256" key="1">
    <source>
        <dbReference type="ARBA" id="ARBA00004685"/>
    </source>
</evidence>
<evidence type="ECO:0000313" key="5">
    <source>
        <dbReference type="EMBL" id="KAK7683146.1"/>
    </source>
</evidence>
<dbReference type="GO" id="GO:0016491">
    <property type="term" value="F:oxidoreductase activity"/>
    <property type="evidence" value="ECO:0007669"/>
    <property type="project" value="UniProtKB-KW"/>
</dbReference>
<comment type="caution">
    <text evidence="5">The sequence shown here is derived from an EMBL/GenBank/DDBJ whole genome shotgun (WGS) entry which is preliminary data.</text>
</comment>
<feature type="transmembrane region" description="Helical" evidence="4">
    <location>
        <begin position="20"/>
        <end position="45"/>
    </location>
</feature>
<name>A0AAW0G0J5_9APHY</name>
<protein>
    <submittedName>
        <fullName evidence="5">Uncharacterized protein</fullName>
    </submittedName>
</protein>
<keyword evidence="4" id="KW-1133">Transmembrane helix</keyword>
<reference evidence="5 6" key="1">
    <citation type="submission" date="2022-09" db="EMBL/GenBank/DDBJ databases">
        <authorList>
            <person name="Palmer J.M."/>
        </authorList>
    </citation>
    <scope>NUCLEOTIDE SEQUENCE [LARGE SCALE GENOMIC DNA]</scope>
    <source>
        <strain evidence="5 6">DSM 7382</strain>
    </source>
</reference>
<dbReference type="Proteomes" id="UP001385951">
    <property type="component" value="Unassembled WGS sequence"/>
</dbReference>
<dbReference type="InterPro" id="IPR021765">
    <property type="entry name" value="UstYa-like"/>
</dbReference>
<dbReference type="PANTHER" id="PTHR33365:SF11">
    <property type="entry name" value="TAT PATHWAY SIGNAL SEQUENCE"/>
    <property type="match status" value="1"/>
</dbReference>
<accession>A0AAW0G0J5</accession>
<dbReference type="PANTHER" id="PTHR33365">
    <property type="entry name" value="YALI0B05434P"/>
    <property type="match status" value="1"/>
</dbReference>
<evidence type="ECO:0000256" key="3">
    <source>
        <dbReference type="ARBA" id="ARBA00035112"/>
    </source>
</evidence>
<keyword evidence="4" id="KW-0812">Transmembrane</keyword>
<dbReference type="EMBL" id="JASBNA010000032">
    <property type="protein sequence ID" value="KAK7683146.1"/>
    <property type="molecule type" value="Genomic_DNA"/>
</dbReference>
<sequence>MSKSSSVGARSSSPLISISPGILLVGIIIFVTTIANVMTTAYNLALLRQLQHSPREYTYIGSDYPAELPLDIPSVGLELEGTEPHYALKSDADWKSIYPQPRMGFTSLGQSNRTFMVSMYHQLHCLDVIRVGFVVNGSDAYHHIEHCLRYLRQILLCKADTTLEVTDGERTDEHGRILEGASGLGMIHRCKDWTKVKRHLEDKDANLTENSAP</sequence>
<evidence type="ECO:0000256" key="4">
    <source>
        <dbReference type="SAM" id="Phobius"/>
    </source>
</evidence>
<keyword evidence="2" id="KW-0560">Oxidoreductase</keyword>
<evidence type="ECO:0000256" key="2">
    <source>
        <dbReference type="ARBA" id="ARBA00023002"/>
    </source>
</evidence>
<dbReference type="AlphaFoldDB" id="A0AAW0G0J5"/>
<keyword evidence="6" id="KW-1185">Reference proteome</keyword>
<gene>
    <name evidence="5" type="ORF">QCA50_013819</name>
</gene>
<dbReference type="Pfam" id="PF11807">
    <property type="entry name" value="UstYa"/>
    <property type="match status" value="1"/>
</dbReference>
<dbReference type="GO" id="GO:0043386">
    <property type="term" value="P:mycotoxin biosynthetic process"/>
    <property type="evidence" value="ECO:0007669"/>
    <property type="project" value="InterPro"/>
</dbReference>
<comment type="similarity">
    <text evidence="3">Belongs to the ustYa family.</text>
</comment>
<organism evidence="5 6">
    <name type="scientific">Cerrena zonata</name>
    <dbReference type="NCBI Taxonomy" id="2478898"/>
    <lineage>
        <taxon>Eukaryota</taxon>
        <taxon>Fungi</taxon>
        <taxon>Dikarya</taxon>
        <taxon>Basidiomycota</taxon>
        <taxon>Agaricomycotina</taxon>
        <taxon>Agaricomycetes</taxon>
        <taxon>Polyporales</taxon>
        <taxon>Cerrenaceae</taxon>
        <taxon>Cerrena</taxon>
    </lineage>
</organism>
<comment type="pathway">
    <text evidence="1">Mycotoxin biosynthesis.</text>
</comment>
<evidence type="ECO:0000313" key="6">
    <source>
        <dbReference type="Proteomes" id="UP001385951"/>
    </source>
</evidence>
<keyword evidence="4" id="KW-0472">Membrane</keyword>
<proteinExistence type="inferred from homology"/>